<dbReference type="Gene3D" id="1.10.1520.10">
    <property type="entry name" value="Ribonuclease III domain"/>
    <property type="match status" value="2"/>
</dbReference>
<evidence type="ECO:0000256" key="5">
    <source>
        <dbReference type="ARBA" id="ARBA00022840"/>
    </source>
</evidence>
<dbReference type="EMBL" id="CAVNYO010000138">
    <property type="protein sequence ID" value="CAK5268415.1"/>
    <property type="molecule type" value="Genomic_DNA"/>
</dbReference>
<dbReference type="Pfam" id="PF00271">
    <property type="entry name" value="Helicase_C"/>
    <property type="match status" value="1"/>
</dbReference>
<evidence type="ECO:0000259" key="10">
    <source>
        <dbReference type="PROSITE" id="PS51194"/>
    </source>
</evidence>
<dbReference type="GO" id="GO:0030422">
    <property type="term" value="P:siRNA processing"/>
    <property type="evidence" value="ECO:0007669"/>
    <property type="project" value="TreeGrafter"/>
</dbReference>
<dbReference type="Pfam" id="PF00270">
    <property type="entry name" value="DEAD"/>
    <property type="match status" value="1"/>
</dbReference>
<dbReference type="Gene3D" id="3.40.50.300">
    <property type="entry name" value="P-loop containing nucleotide triphosphate hydrolases"/>
    <property type="match status" value="2"/>
</dbReference>
<feature type="domain" description="Helicase ATP-binding" evidence="9">
    <location>
        <begin position="36"/>
        <end position="211"/>
    </location>
</feature>
<dbReference type="InterPro" id="IPR014001">
    <property type="entry name" value="Helicase_ATP-bd"/>
</dbReference>
<dbReference type="PANTHER" id="PTHR14950">
    <property type="entry name" value="DICER-RELATED"/>
    <property type="match status" value="1"/>
</dbReference>
<evidence type="ECO:0000256" key="1">
    <source>
        <dbReference type="ARBA" id="ARBA00022737"/>
    </source>
</evidence>
<dbReference type="InterPro" id="IPR038248">
    <property type="entry name" value="Dicer_dimer_sf"/>
</dbReference>
<dbReference type="SUPFAM" id="SSF52540">
    <property type="entry name" value="P-loop containing nucleoside triphosphate hydrolases"/>
    <property type="match status" value="1"/>
</dbReference>
<name>A0AAD2H5E2_9AGAR</name>
<dbReference type="PANTHER" id="PTHR14950:SF37">
    <property type="entry name" value="ENDORIBONUCLEASE DICER"/>
    <property type="match status" value="1"/>
</dbReference>
<dbReference type="InterPro" id="IPR001650">
    <property type="entry name" value="Helicase_C-like"/>
</dbReference>
<evidence type="ECO:0000256" key="3">
    <source>
        <dbReference type="ARBA" id="ARBA00022801"/>
    </source>
</evidence>
<evidence type="ECO:0000256" key="6">
    <source>
        <dbReference type="PROSITE-ProRule" id="PRU00657"/>
    </source>
</evidence>
<feature type="domain" description="Dicer dsRNA-binding fold" evidence="11">
    <location>
        <begin position="588"/>
        <end position="702"/>
    </location>
</feature>
<dbReference type="SMART" id="SM00490">
    <property type="entry name" value="HELICc"/>
    <property type="match status" value="1"/>
</dbReference>
<dbReference type="Gene3D" id="3.30.160.380">
    <property type="entry name" value="Dicer dimerisation domain"/>
    <property type="match status" value="1"/>
</dbReference>
<dbReference type="GO" id="GO:0004525">
    <property type="term" value="F:ribonuclease III activity"/>
    <property type="evidence" value="ECO:0007669"/>
    <property type="project" value="InterPro"/>
</dbReference>
<dbReference type="GO" id="GO:0005524">
    <property type="term" value="F:ATP binding"/>
    <property type="evidence" value="ECO:0007669"/>
    <property type="project" value="UniProtKB-KW"/>
</dbReference>
<protein>
    <recommendedName>
        <fullName evidence="14">P-loop containing nucleoside triphosphate hydrolase protein</fullName>
    </recommendedName>
</protein>
<dbReference type="PROSITE" id="PS51192">
    <property type="entry name" value="HELICASE_ATP_BIND_1"/>
    <property type="match status" value="1"/>
</dbReference>
<feature type="domain" description="Helicase C-terminal" evidence="10">
    <location>
        <begin position="384"/>
        <end position="555"/>
    </location>
</feature>
<reference evidence="12" key="1">
    <citation type="submission" date="2023-11" db="EMBL/GenBank/DDBJ databases">
        <authorList>
            <person name="De Vega J J."/>
            <person name="De Vega J J."/>
        </authorList>
    </citation>
    <scope>NUCLEOTIDE SEQUENCE</scope>
</reference>
<sequence>MGKFTEPINGNATAGQSDDALQDQTIVQTRGYQQEMLEESLRRNVIIALGTGAGKTHIAVLRMKIAIEREPKKVAWFMAPTVALCEQQYRVIRECIPAPVAYVTGSNEPEQWKDAQLWESIISTHRVVVTTPQILLDALYHAFIILGRDISLLVFDEAHHAVSQHPYNQIMGTFYANCLEATKPTVMGLTASPIYGGNVAQSLRAIEHNLRSTVCAPRENKEELARHVYRPVFKHVLYHYVPDNFSTNLAAFDTVYDAMDIENDPYVISLRGKLGRMTRGTPDYQRTDQQLSKAKSKKKTFAHDNMKDISTIGAALCQDIGPWAADWYVFQAVDQALGTVATPFGGGYNKDKQYLLDLLNQVVLSPVSYGDIDILEESSEKVRALVDCLLAEKAEAESHNQVFSGLIFVERREAVLALAELLSHHPATRDLFQVGCLVGGSDTTYHNLVVDITKPLSKAQSATLSHFRAGTKNLIISTSVAEEGIDIQACGCVIRWDPPRNMASWAQSRGRARRERSTFTLMFAEDGTDRASVREWEILEQEMIAQYDDPSRQAGRVAAVSNDDDDDDDEMLEFRIESTGAVLDLNSAIPHLNYFCAVIPNASHADFKPIYDLDPPEFPEGWHSFAKHSTSTAIESYPGPFGAHLTLPRLLPAHLREFDTPRIHSSKLSAYRHVAFQAYRTLYENGLLNDSLLPLTSVVEPELEDEVKEILKEVERRAGFAKVSVQMNPWTGDDPQVWHAAALTIEGLNPILLLTHTKAVEIAADEAIQLHRSGRTDYVTIEPLEFQVTPAIIARARDYTRRLFWSFSASRMDWNDLDFCYLFLPDEYDEDEFIWNDRRWWQAQQLASGAVTADPGPFLANALSFGQFYSYPSDLALVRDGPKLAKMFQFVRWRFADDPLSAEEELEMRASLEKRFGIEDVPQITYPLLEVQALLPRTNFLTPSQGSGTPRQTMHLLPRLSYVMLCSRTETEYSLLLPCILRSLDLTLTVESIKETLFSGTRIAGVPRNLLTEALCAPTAQEQVNYQRMETLGDTVLKFMASIQLLAEYPLWHEGYLTQKMGHSVSNVRLAKANLQHELFKWIIRDRLLGRKWKPRYFSTDVAQMDVQDTPVMKNGPPARKKKEKKNSGELSTKGKWLLADCIESLIGAVYLHGGFDYALECASFFDLNIKWEPLPQRIETLLSRVETATELPKQVDYVEQMLGYTFERKLLVVEALTHASYQQDLRTVSYERLEFCGDAVLDMIVGEYLFRAEGKNYSPGHMFLRKSAMVNAHILAFICLGTHLEVTSAMPHLSGSRSDRRTARTLTMQQHSRSVYLYQCLLHTNPKIMDDQQAAFVRFQQHRAEIEEALASNDVGAPFPWTALFRMQAPKFLSDMIESLVGAVFLDSQGDLDVVRGVLRKLGHLQILEHVVERDMDVQHPVSRLAMWASKKAKNVAYEFLTEKGQISCAVSIDGAVIEETRATDNYKGRSTKDEVRLVAADRAVKFFRLRLANDSAKADSKKRKHTDSMF</sequence>
<dbReference type="CDD" id="cd00593">
    <property type="entry name" value="RIBOc"/>
    <property type="match status" value="2"/>
</dbReference>
<dbReference type="PROSITE" id="PS51194">
    <property type="entry name" value="HELICASE_CTER"/>
    <property type="match status" value="1"/>
</dbReference>
<feature type="region of interest" description="Disordered" evidence="7">
    <location>
        <begin position="1"/>
        <end position="20"/>
    </location>
</feature>
<feature type="region of interest" description="Disordered" evidence="7">
    <location>
        <begin position="1109"/>
        <end position="1128"/>
    </location>
</feature>
<evidence type="ECO:0000313" key="13">
    <source>
        <dbReference type="Proteomes" id="UP001295794"/>
    </source>
</evidence>
<dbReference type="PROSITE" id="PS50142">
    <property type="entry name" value="RNASE_3_2"/>
    <property type="match status" value="2"/>
</dbReference>
<dbReference type="GO" id="GO:0005634">
    <property type="term" value="C:nucleus"/>
    <property type="evidence" value="ECO:0007669"/>
    <property type="project" value="TreeGrafter"/>
</dbReference>
<dbReference type="InterPro" id="IPR027417">
    <property type="entry name" value="P-loop_NTPase"/>
</dbReference>
<evidence type="ECO:0000256" key="4">
    <source>
        <dbReference type="ARBA" id="ARBA00022806"/>
    </source>
</evidence>
<dbReference type="SUPFAM" id="SSF69065">
    <property type="entry name" value="RNase III domain-like"/>
    <property type="match status" value="2"/>
</dbReference>
<evidence type="ECO:0000259" key="11">
    <source>
        <dbReference type="PROSITE" id="PS51327"/>
    </source>
</evidence>
<evidence type="ECO:0000256" key="7">
    <source>
        <dbReference type="SAM" id="MobiDB-lite"/>
    </source>
</evidence>
<feature type="domain" description="RNase III" evidence="8">
    <location>
        <begin position="1196"/>
        <end position="1390"/>
    </location>
</feature>
<dbReference type="InterPro" id="IPR005034">
    <property type="entry name" value="Dicer_dimerisation"/>
</dbReference>
<evidence type="ECO:0000256" key="2">
    <source>
        <dbReference type="ARBA" id="ARBA00022741"/>
    </source>
</evidence>
<keyword evidence="6" id="KW-0694">RNA-binding</keyword>
<dbReference type="InterPro" id="IPR036389">
    <property type="entry name" value="RNase_III_sf"/>
</dbReference>
<dbReference type="SMART" id="SM00535">
    <property type="entry name" value="RIBOc"/>
    <property type="match status" value="2"/>
</dbReference>
<comment type="caution">
    <text evidence="12">The sequence shown here is derived from an EMBL/GenBank/DDBJ whole genome shotgun (WGS) entry which is preliminary data.</text>
</comment>
<gene>
    <name evidence="12" type="ORF">MYCIT1_LOCUS11597</name>
</gene>
<dbReference type="SMART" id="SM00487">
    <property type="entry name" value="DEXDc"/>
    <property type="match status" value="1"/>
</dbReference>
<proteinExistence type="inferred from homology"/>
<keyword evidence="4" id="KW-0347">Helicase</keyword>
<keyword evidence="2" id="KW-0547">Nucleotide-binding</keyword>
<evidence type="ECO:0000313" key="12">
    <source>
        <dbReference type="EMBL" id="CAK5268415.1"/>
    </source>
</evidence>
<keyword evidence="3" id="KW-0378">Hydrolase</keyword>
<keyword evidence="13" id="KW-1185">Reference proteome</keyword>
<dbReference type="GO" id="GO:0004386">
    <property type="term" value="F:helicase activity"/>
    <property type="evidence" value="ECO:0007669"/>
    <property type="project" value="UniProtKB-KW"/>
</dbReference>
<dbReference type="CDD" id="cd18034">
    <property type="entry name" value="DEXHc_dicer"/>
    <property type="match status" value="1"/>
</dbReference>
<dbReference type="GO" id="GO:0005737">
    <property type="term" value="C:cytoplasm"/>
    <property type="evidence" value="ECO:0007669"/>
    <property type="project" value="TreeGrafter"/>
</dbReference>
<accession>A0AAD2H5E2</accession>
<dbReference type="GO" id="GO:0003723">
    <property type="term" value="F:RNA binding"/>
    <property type="evidence" value="ECO:0007669"/>
    <property type="project" value="UniProtKB-UniRule"/>
</dbReference>
<dbReference type="InterPro" id="IPR000999">
    <property type="entry name" value="RNase_III_dom"/>
</dbReference>
<keyword evidence="5" id="KW-0067">ATP-binding</keyword>
<keyword evidence="1" id="KW-0677">Repeat</keyword>
<evidence type="ECO:0000259" key="9">
    <source>
        <dbReference type="PROSITE" id="PS51192"/>
    </source>
</evidence>
<dbReference type="PROSITE" id="PS51327">
    <property type="entry name" value="DICER_DSRBF"/>
    <property type="match status" value="1"/>
</dbReference>
<comment type="similarity">
    <text evidence="6">Belongs to the helicase family. Dicer subfamily.</text>
</comment>
<dbReference type="Pfam" id="PF00636">
    <property type="entry name" value="Ribonuclease_3"/>
    <property type="match status" value="2"/>
</dbReference>
<organism evidence="12 13">
    <name type="scientific">Mycena citricolor</name>
    <dbReference type="NCBI Taxonomy" id="2018698"/>
    <lineage>
        <taxon>Eukaryota</taxon>
        <taxon>Fungi</taxon>
        <taxon>Dikarya</taxon>
        <taxon>Basidiomycota</taxon>
        <taxon>Agaricomycotina</taxon>
        <taxon>Agaricomycetes</taxon>
        <taxon>Agaricomycetidae</taxon>
        <taxon>Agaricales</taxon>
        <taxon>Marasmiineae</taxon>
        <taxon>Mycenaceae</taxon>
        <taxon>Mycena</taxon>
    </lineage>
</organism>
<dbReference type="Pfam" id="PF03368">
    <property type="entry name" value="Dicer_dimer"/>
    <property type="match status" value="1"/>
</dbReference>
<evidence type="ECO:0008006" key="14">
    <source>
        <dbReference type="Google" id="ProtNLM"/>
    </source>
</evidence>
<feature type="domain" description="RNase III" evidence="8">
    <location>
        <begin position="990"/>
        <end position="1155"/>
    </location>
</feature>
<dbReference type="InterPro" id="IPR011545">
    <property type="entry name" value="DEAD/DEAH_box_helicase_dom"/>
</dbReference>
<dbReference type="Proteomes" id="UP001295794">
    <property type="component" value="Unassembled WGS sequence"/>
</dbReference>
<evidence type="ECO:0000259" key="8">
    <source>
        <dbReference type="PROSITE" id="PS50142"/>
    </source>
</evidence>